<feature type="compositionally biased region" description="Low complexity" evidence="1">
    <location>
        <begin position="138"/>
        <end position="159"/>
    </location>
</feature>
<protein>
    <recommendedName>
        <fullName evidence="5">Extracellular membrane protein CFEM domain-containing protein</fullName>
    </recommendedName>
</protein>
<comment type="caution">
    <text evidence="3">The sequence shown here is derived from an EMBL/GenBank/DDBJ whole genome shotgun (WGS) entry which is preliminary data.</text>
</comment>
<dbReference type="AlphaFoldDB" id="A0A9P6QJ18"/>
<evidence type="ECO:0000313" key="3">
    <source>
        <dbReference type="EMBL" id="KAG0270216.1"/>
    </source>
</evidence>
<feature type="region of interest" description="Disordered" evidence="1">
    <location>
        <begin position="104"/>
        <end position="159"/>
    </location>
</feature>
<evidence type="ECO:0008006" key="5">
    <source>
        <dbReference type="Google" id="ProtNLM"/>
    </source>
</evidence>
<accession>A0A9P6QJ18</accession>
<proteinExistence type="predicted"/>
<evidence type="ECO:0000256" key="1">
    <source>
        <dbReference type="SAM" id="MobiDB-lite"/>
    </source>
</evidence>
<dbReference type="OrthoDB" id="10491157at2759"/>
<gene>
    <name evidence="3" type="ORF">DFQ27_009594</name>
</gene>
<feature type="compositionally biased region" description="Pro residues" evidence="1">
    <location>
        <begin position="119"/>
        <end position="132"/>
    </location>
</feature>
<sequence length="180" mass="18494">MKFTATILAATTLAFAVSAQEKTISSKWCDIYYKSCSDHSKSLCGNNSKYSARCYVSFQVPSNICTQYSVDCFCVSAGSTDERRDVEKVWAIVGANTAGACNAALSLPQPPPKDGESPAPAPGEPNPKPRPSTPNGGSTDPTATTTTAPPAPSKTPNAASLTAGKTVALVASAAAALALF</sequence>
<organism evidence="3 4">
    <name type="scientific">Actinomortierella ambigua</name>
    <dbReference type="NCBI Taxonomy" id="1343610"/>
    <lineage>
        <taxon>Eukaryota</taxon>
        <taxon>Fungi</taxon>
        <taxon>Fungi incertae sedis</taxon>
        <taxon>Mucoromycota</taxon>
        <taxon>Mortierellomycotina</taxon>
        <taxon>Mortierellomycetes</taxon>
        <taxon>Mortierellales</taxon>
        <taxon>Mortierellaceae</taxon>
        <taxon>Actinomortierella</taxon>
    </lineage>
</organism>
<evidence type="ECO:0000256" key="2">
    <source>
        <dbReference type="SAM" id="SignalP"/>
    </source>
</evidence>
<dbReference type="Proteomes" id="UP000807716">
    <property type="component" value="Unassembled WGS sequence"/>
</dbReference>
<evidence type="ECO:0000313" key="4">
    <source>
        <dbReference type="Proteomes" id="UP000807716"/>
    </source>
</evidence>
<feature type="chain" id="PRO_5040168915" description="Extracellular membrane protein CFEM domain-containing protein" evidence="2">
    <location>
        <begin position="20"/>
        <end position="180"/>
    </location>
</feature>
<keyword evidence="4" id="KW-1185">Reference proteome</keyword>
<dbReference type="EMBL" id="JAAAJB010000009">
    <property type="protein sequence ID" value="KAG0270216.1"/>
    <property type="molecule type" value="Genomic_DNA"/>
</dbReference>
<name>A0A9P6QJ18_9FUNG</name>
<feature type="signal peptide" evidence="2">
    <location>
        <begin position="1"/>
        <end position="19"/>
    </location>
</feature>
<keyword evidence="2" id="KW-0732">Signal</keyword>
<reference evidence="3" key="1">
    <citation type="journal article" date="2020" name="Fungal Divers.">
        <title>Resolving the Mortierellaceae phylogeny through synthesis of multi-gene phylogenetics and phylogenomics.</title>
        <authorList>
            <person name="Vandepol N."/>
            <person name="Liber J."/>
            <person name="Desiro A."/>
            <person name="Na H."/>
            <person name="Kennedy M."/>
            <person name="Barry K."/>
            <person name="Grigoriev I.V."/>
            <person name="Miller A.N."/>
            <person name="O'Donnell K."/>
            <person name="Stajich J.E."/>
            <person name="Bonito G."/>
        </authorList>
    </citation>
    <scope>NUCLEOTIDE SEQUENCE</scope>
    <source>
        <strain evidence="3">BC1065</strain>
    </source>
</reference>